<keyword evidence="2" id="KW-1185">Reference proteome</keyword>
<gene>
    <name evidence="1" type="ORF">PR048_017310</name>
</gene>
<dbReference type="EMBL" id="JARBHB010000006">
    <property type="protein sequence ID" value="KAJ8880839.1"/>
    <property type="molecule type" value="Genomic_DNA"/>
</dbReference>
<dbReference type="Proteomes" id="UP001159363">
    <property type="component" value="Chromosome 5"/>
</dbReference>
<evidence type="ECO:0000313" key="1">
    <source>
        <dbReference type="EMBL" id="KAJ8880839.1"/>
    </source>
</evidence>
<evidence type="ECO:0000313" key="2">
    <source>
        <dbReference type="Proteomes" id="UP001159363"/>
    </source>
</evidence>
<organism evidence="1 2">
    <name type="scientific">Dryococelus australis</name>
    <dbReference type="NCBI Taxonomy" id="614101"/>
    <lineage>
        <taxon>Eukaryota</taxon>
        <taxon>Metazoa</taxon>
        <taxon>Ecdysozoa</taxon>
        <taxon>Arthropoda</taxon>
        <taxon>Hexapoda</taxon>
        <taxon>Insecta</taxon>
        <taxon>Pterygota</taxon>
        <taxon>Neoptera</taxon>
        <taxon>Polyneoptera</taxon>
        <taxon>Phasmatodea</taxon>
        <taxon>Verophasmatodea</taxon>
        <taxon>Anareolatae</taxon>
        <taxon>Phasmatidae</taxon>
        <taxon>Eurycanthinae</taxon>
        <taxon>Dryococelus</taxon>
    </lineage>
</organism>
<protein>
    <submittedName>
        <fullName evidence="1">Uncharacterized protein</fullName>
    </submittedName>
</protein>
<proteinExistence type="predicted"/>
<name>A0ABQ9H968_9NEOP</name>
<comment type="caution">
    <text evidence="1">The sequence shown here is derived from an EMBL/GenBank/DDBJ whole genome shotgun (WGS) entry which is preliminary data.</text>
</comment>
<accession>A0ABQ9H968</accession>
<reference evidence="1 2" key="1">
    <citation type="submission" date="2023-02" db="EMBL/GenBank/DDBJ databases">
        <title>LHISI_Scaffold_Assembly.</title>
        <authorList>
            <person name="Stuart O.P."/>
            <person name="Cleave R."/>
            <person name="Magrath M.J.L."/>
            <person name="Mikheyev A.S."/>
        </authorList>
    </citation>
    <scope>NUCLEOTIDE SEQUENCE [LARGE SCALE GENOMIC DNA]</scope>
    <source>
        <strain evidence="1">Daus_M_001</strain>
        <tissue evidence="1">Leg muscle</tissue>
    </source>
</reference>
<sequence>MPECSNSVVILDLELPAINAGGPDDSQVCDFDDALLSMVIPASKGINRDVSQMDILPEVENNIQKIPVQNRQTCNSNNTVTVMANDEPPFPESSADEMQIAIPKMFPDGLLRTSVVAVLKQASYWLMYRRVDYK</sequence>